<dbReference type="RefSeq" id="WP_379836036.1">
    <property type="nucleotide sequence ID" value="NZ_JBHRYQ010000001.1"/>
</dbReference>
<dbReference type="PANTHER" id="PTHR30244">
    <property type="entry name" value="TRANSAMINASE"/>
    <property type="match status" value="1"/>
</dbReference>
<reference evidence="5" key="1">
    <citation type="journal article" date="2019" name="Int. J. Syst. Evol. Microbiol.">
        <title>The Global Catalogue of Microorganisms (GCM) 10K type strain sequencing project: providing services to taxonomists for standard genome sequencing and annotation.</title>
        <authorList>
            <consortium name="The Broad Institute Genomics Platform"/>
            <consortium name="The Broad Institute Genome Sequencing Center for Infectious Disease"/>
            <person name="Wu L."/>
            <person name="Ma J."/>
        </authorList>
    </citation>
    <scope>NUCLEOTIDE SEQUENCE [LARGE SCALE GENOMIC DNA]</scope>
    <source>
        <strain evidence="5">CECT 7956</strain>
    </source>
</reference>
<keyword evidence="1 3" id="KW-0663">Pyridoxal phosphate</keyword>
<proteinExistence type="inferred from homology"/>
<gene>
    <name evidence="4" type="ORF">ACFOOI_05795</name>
</gene>
<name>A0ABV7YVV8_9BACT</name>
<dbReference type="SUPFAM" id="SSF53383">
    <property type="entry name" value="PLP-dependent transferases"/>
    <property type="match status" value="1"/>
</dbReference>
<dbReference type="Gene3D" id="3.40.640.10">
    <property type="entry name" value="Type I PLP-dependent aspartate aminotransferase-like (Major domain)"/>
    <property type="match status" value="1"/>
</dbReference>
<dbReference type="CDD" id="cd00616">
    <property type="entry name" value="AHBA_syn"/>
    <property type="match status" value="1"/>
</dbReference>
<dbReference type="Gene3D" id="3.90.1150.10">
    <property type="entry name" value="Aspartate Aminotransferase, domain 1"/>
    <property type="match status" value="1"/>
</dbReference>
<evidence type="ECO:0000256" key="2">
    <source>
        <dbReference type="ARBA" id="ARBA00037999"/>
    </source>
</evidence>
<keyword evidence="5" id="KW-1185">Reference proteome</keyword>
<evidence type="ECO:0000256" key="3">
    <source>
        <dbReference type="RuleBase" id="RU004508"/>
    </source>
</evidence>
<keyword evidence="4" id="KW-0808">Transferase</keyword>
<dbReference type="Proteomes" id="UP001595616">
    <property type="component" value="Unassembled WGS sequence"/>
</dbReference>
<dbReference type="PANTHER" id="PTHR30244:SF36">
    <property type="entry name" value="3-OXO-GLUCOSE-6-PHOSPHATE:GLUTAMATE AMINOTRANSFERASE"/>
    <property type="match status" value="1"/>
</dbReference>
<comment type="similarity">
    <text evidence="2 3">Belongs to the DegT/DnrJ/EryC1 family.</text>
</comment>
<keyword evidence="4" id="KW-0032">Aminotransferase</keyword>
<dbReference type="InterPro" id="IPR015424">
    <property type="entry name" value="PyrdxlP-dep_Trfase"/>
</dbReference>
<dbReference type="InterPro" id="IPR000653">
    <property type="entry name" value="DegT/StrS_aminotransferase"/>
</dbReference>
<dbReference type="InterPro" id="IPR015421">
    <property type="entry name" value="PyrdxlP-dep_Trfase_major"/>
</dbReference>
<dbReference type="Pfam" id="PF01041">
    <property type="entry name" value="DegT_DnrJ_EryC1"/>
    <property type="match status" value="1"/>
</dbReference>
<organism evidence="4 5">
    <name type="scientific">Lacihabitans lacunae</name>
    <dbReference type="NCBI Taxonomy" id="1028214"/>
    <lineage>
        <taxon>Bacteria</taxon>
        <taxon>Pseudomonadati</taxon>
        <taxon>Bacteroidota</taxon>
        <taxon>Cytophagia</taxon>
        <taxon>Cytophagales</taxon>
        <taxon>Leadbetterellaceae</taxon>
        <taxon>Lacihabitans</taxon>
    </lineage>
</organism>
<evidence type="ECO:0000313" key="5">
    <source>
        <dbReference type="Proteomes" id="UP001595616"/>
    </source>
</evidence>
<dbReference type="EMBL" id="JBHRYQ010000001">
    <property type="protein sequence ID" value="MFC3810157.1"/>
    <property type="molecule type" value="Genomic_DNA"/>
</dbReference>
<sequence>MPIPFLNLKKINQNLNSELQGAFLKFLDSGQYILGSEVADFETNFANYCESNYCVGLANGLDALILGLQSLDLPTNSEILVPANTYYASILSILKAGYKPVLVEPNIETYNIDSSKIESHITNNTSAILAVNLYGKMCDFEALNRICKDHDLKLIVDAAQSHGGIYDGSKKCIGADVTAYSFYPSKNLGALSDGGAIVTDDAQIYNKIKSLRNYGSSIKYQFEYQGINSRLSEVQASFLKLKLRYLDEELLKRRQIARIYLTEIKNKLISLPSKTSIDTDAWHLFVIRTSYRERLIKHLTEKEIGFEIHYPTPPHKQKALKDFNYLSLPITEKIHDEVLSIPLNSTLTNSELAYIIDTINSFRI</sequence>
<evidence type="ECO:0000313" key="4">
    <source>
        <dbReference type="EMBL" id="MFC3810157.1"/>
    </source>
</evidence>
<dbReference type="PIRSF" id="PIRSF000390">
    <property type="entry name" value="PLP_StrS"/>
    <property type="match status" value="1"/>
</dbReference>
<protein>
    <submittedName>
        <fullName evidence="4">DegT/DnrJ/EryC1/StrS family aminotransferase</fullName>
    </submittedName>
</protein>
<accession>A0ABV7YVV8</accession>
<comment type="caution">
    <text evidence="4">The sequence shown here is derived from an EMBL/GenBank/DDBJ whole genome shotgun (WGS) entry which is preliminary data.</text>
</comment>
<dbReference type="InterPro" id="IPR015422">
    <property type="entry name" value="PyrdxlP-dep_Trfase_small"/>
</dbReference>
<dbReference type="GO" id="GO:0008483">
    <property type="term" value="F:transaminase activity"/>
    <property type="evidence" value="ECO:0007669"/>
    <property type="project" value="UniProtKB-KW"/>
</dbReference>
<evidence type="ECO:0000256" key="1">
    <source>
        <dbReference type="ARBA" id="ARBA00022898"/>
    </source>
</evidence>